<keyword evidence="5 7" id="KW-1133">Transmembrane helix</keyword>
<evidence type="ECO:0000256" key="2">
    <source>
        <dbReference type="ARBA" id="ARBA00022448"/>
    </source>
</evidence>
<feature type="transmembrane region" description="Helical" evidence="7">
    <location>
        <begin position="279"/>
        <end position="298"/>
    </location>
</feature>
<evidence type="ECO:0000256" key="4">
    <source>
        <dbReference type="ARBA" id="ARBA00022970"/>
    </source>
</evidence>
<evidence type="ECO:0000259" key="8">
    <source>
        <dbReference type="Pfam" id="PF00324"/>
    </source>
</evidence>
<dbReference type="InterPro" id="IPR004840">
    <property type="entry name" value="Amino_acid_permease_CS"/>
</dbReference>
<evidence type="ECO:0000313" key="10">
    <source>
        <dbReference type="Proteomes" id="UP000053647"/>
    </source>
</evidence>
<evidence type="ECO:0000256" key="3">
    <source>
        <dbReference type="ARBA" id="ARBA00022692"/>
    </source>
</evidence>
<feature type="transmembrane region" description="Helical" evidence="7">
    <location>
        <begin position="318"/>
        <end position="344"/>
    </location>
</feature>
<feature type="transmembrane region" description="Helical" evidence="7">
    <location>
        <begin position="449"/>
        <end position="470"/>
    </location>
</feature>
<dbReference type="PANTHER" id="PTHR43341">
    <property type="entry name" value="AMINO ACID PERMEASE"/>
    <property type="match status" value="1"/>
</dbReference>
<dbReference type="Gene3D" id="1.20.1740.10">
    <property type="entry name" value="Amino acid/polyamine transporter I"/>
    <property type="match status" value="1"/>
</dbReference>
<feature type="transmembrane region" description="Helical" evidence="7">
    <location>
        <begin position="75"/>
        <end position="95"/>
    </location>
</feature>
<dbReference type="OrthoDB" id="10062876at2759"/>
<feature type="transmembrane region" description="Helical" evidence="7">
    <location>
        <begin position="406"/>
        <end position="429"/>
    </location>
</feature>
<feature type="transmembrane region" description="Helical" evidence="7">
    <location>
        <begin position="190"/>
        <end position="207"/>
    </location>
</feature>
<comment type="subcellular location">
    <subcellularLocation>
        <location evidence="1">Membrane</location>
        <topology evidence="1">Multi-pass membrane protein</topology>
    </subcellularLocation>
</comment>
<dbReference type="PROSITE" id="PS00218">
    <property type="entry name" value="AMINO_ACID_PERMEASE_1"/>
    <property type="match status" value="1"/>
</dbReference>
<reference evidence="10" key="2">
    <citation type="submission" date="2015-01" db="EMBL/GenBank/DDBJ databases">
        <title>Evolutionary Origins and Diversification of the Mycorrhizal Mutualists.</title>
        <authorList>
            <consortium name="DOE Joint Genome Institute"/>
            <consortium name="Mycorrhizal Genomics Consortium"/>
            <person name="Kohler A."/>
            <person name="Kuo A."/>
            <person name="Nagy L.G."/>
            <person name="Floudas D."/>
            <person name="Copeland A."/>
            <person name="Barry K.W."/>
            <person name="Cichocki N."/>
            <person name="Veneault-Fourrey C."/>
            <person name="LaButti K."/>
            <person name="Lindquist E.A."/>
            <person name="Lipzen A."/>
            <person name="Lundell T."/>
            <person name="Morin E."/>
            <person name="Murat C."/>
            <person name="Riley R."/>
            <person name="Ohm R."/>
            <person name="Sun H."/>
            <person name="Tunlid A."/>
            <person name="Henrissat B."/>
            <person name="Grigoriev I.V."/>
            <person name="Hibbett D.S."/>
            <person name="Martin F."/>
        </authorList>
    </citation>
    <scope>NUCLEOTIDE SEQUENCE [LARGE SCALE GENOMIC DNA]</scope>
    <source>
        <strain evidence="10">ATCC 200175</strain>
    </source>
</reference>
<evidence type="ECO:0000313" key="9">
    <source>
        <dbReference type="EMBL" id="KIJ15769.1"/>
    </source>
</evidence>
<dbReference type="PANTHER" id="PTHR43341:SF20">
    <property type="entry name" value="AAT FAMILY AMINO ACID TRANSPORTER"/>
    <property type="match status" value="1"/>
</dbReference>
<dbReference type="PIRSF" id="PIRSF006060">
    <property type="entry name" value="AA_transporter"/>
    <property type="match status" value="1"/>
</dbReference>
<proteinExistence type="predicted"/>
<dbReference type="GO" id="GO:0016020">
    <property type="term" value="C:membrane"/>
    <property type="evidence" value="ECO:0007669"/>
    <property type="project" value="UniProtKB-SubCell"/>
</dbReference>
<evidence type="ECO:0000256" key="5">
    <source>
        <dbReference type="ARBA" id="ARBA00022989"/>
    </source>
</evidence>
<protein>
    <submittedName>
        <fullName evidence="9">Amino acid-polyamine-Organocation superfamily protein</fullName>
    </submittedName>
</protein>
<name>A0A0C9T035_PAXIN</name>
<dbReference type="InterPro" id="IPR050524">
    <property type="entry name" value="APC_YAT"/>
</dbReference>
<dbReference type="AlphaFoldDB" id="A0A0C9T035"/>
<feature type="transmembrane region" description="Helical" evidence="7">
    <location>
        <begin position="482"/>
        <end position="500"/>
    </location>
</feature>
<sequence length="545" mass="59080">MASDESTNVEKKLPYNVDARSIEAGEEPLAVPPASNIALSRKLKNRHVAMISIGGVIGTGLFLGTATSLQNGGPIGLLLGYIFIGTICYTTMLTLGEMTAYLPVPGGFIKLAERFVDPAFAFAMGWNYWYGWTLTLPAELSAAATVINFWDHTTNNAVWITMCLVVVVGINILGVGAYGEAEFWFCSIKVLTITGMIILGIIVDLGGGPDHDRIGFRYWKNPGPFVNYHGFTGAKGHFLGTASVATQAAFSYIGTEAVAVAAAEAKNPRRNIPKAIKRVYIRVLLFYIGGVLIIGLLVPSNNPLLDLNSDNASASPFVIAFNTAGIKTLPSIINAAILTSAWSAGSSDLYLASRSLYGLAVSGSAPKLFARTTASGLPYVSVGFCACFALLAYMTLGSSSGVVFTWLSNFSAICGLITWFGIGITYLRFTKGFHAQGFNRSDLPFAPRFQPFAAWWTVCACAFVLLFSGWEVFLKGNWSNATFVTTYFPVMFFPTLYVLAKLVTRVPVIKPEDMDFVSGLDEIEALTYDDPPPKNWMEAFWTWLM</sequence>
<keyword evidence="6 7" id="KW-0472">Membrane</keyword>
<feature type="transmembrane region" description="Helical" evidence="7">
    <location>
        <begin position="157"/>
        <end position="178"/>
    </location>
</feature>
<keyword evidence="3 7" id="KW-0812">Transmembrane</keyword>
<feature type="domain" description="Amino acid permease/ SLC12A" evidence="8">
    <location>
        <begin position="47"/>
        <end position="505"/>
    </location>
</feature>
<dbReference type="Pfam" id="PF00324">
    <property type="entry name" value="AA_permease"/>
    <property type="match status" value="1"/>
</dbReference>
<evidence type="ECO:0000256" key="6">
    <source>
        <dbReference type="ARBA" id="ARBA00023136"/>
    </source>
</evidence>
<dbReference type="InterPro" id="IPR004841">
    <property type="entry name" value="AA-permease/SLC12A_dom"/>
</dbReference>
<accession>A0A0C9T035</accession>
<dbReference type="FunFam" id="1.20.1740.10:FF:000006">
    <property type="entry name" value="General amino acid permease"/>
    <property type="match status" value="1"/>
</dbReference>
<keyword evidence="4" id="KW-0029">Amino-acid transport</keyword>
<organism evidence="9 10">
    <name type="scientific">Paxillus involutus ATCC 200175</name>
    <dbReference type="NCBI Taxonomy" id="664439"/>
    <lineage>
        <taxon>Eukaryota</taxon>
        <taxon>Fungi</taxon>
        <taxon>Dikarya</taxon>
        <taxon>Basidiomycota</taxon>
        <taxon>Agaricomycotina</taxon>
        <taxon>Agaricomycetes</taxon>
        <taxon>Agaricomycetidae</taxon>
        <taxon>Boletales</taxon>
        <taxon>Paxilineae</taxon>
        <taxon>Paxillaceae</taxon>
        <taxon>Paxillus</taxon>
    </lineage>
</organism>
<dbReference type="EMBL" id="KN819335">
    <property type="protein sequence ID" value="KIJ15769.1"/>
    <property type="molecule type" value="Genomic_DNA"/>
</dbReference>
<dbReference type="Proteomes" id="UP000053647">
    <property type="component" value="Unassembled WGS sequence"/>
</dbReference>
<evidence type="ECO:0000256" key="7">
    <source>
        <dbReference type="SAM" id="Phobius"/>
    </source>
</evidence>
<keyword evidence="10" id="KW-1185">Reference proteome</keyword>
<keyword evidence="2" id="KW-0813">Transport</keyword>
<feature type="transmembrane region" description="Helical" evidence="7">
    <location>
        <begin position="376"/>
        <end position="394"/>
    </location>
</feature>
<dbReference type="GO" id="GO:0015171">
    <property type="term" value="F:amino acid transmembrane transporter activity"/>
    <property type="evidence" value="ECO:0007669"/>
    <property type="project" value="TreeGrafter"/>
</dbReference>
<evidence type="ECO:0000256" key="1">
    <source>
        <dbReference type="ARBA" id="ARBA00004141"/>
    </source>
</evidence>
<feature type="transmembrane region" description="Helical" evidence="7">
    <location>
        <begin position="48"/>
        <end position="69"/>
    </location>
</feature>
<reference evidence="9 10" key="1">
    <citation type="submission" date="2014-06" db="EMBL/GenBank/DDBJ databases">
        <authorList>
            <consortium name="DOE Joint Genome Institute"/>
            <person name="Kuo A."/>
            <person name="Kohler A."/>
            <person name="Nagy L.G."/>
            <person name="Floudas D."/>
            <person name="Copeland A."/>
            <person name="Barry K.W."/>
            <person name="Cichocki N."/>
            <person name="Veneault-Fourrey C."/>
            <person name="LaButti K."/>
            <person name="Lindquist E.A."/>
            <person name="Lipzen A."/>
            <person name="Lundell T."/>
            <person name="Morin E."/>
            <person name="Murat C."/>
            <person name="Sun H."/>
            <person name="Tunlid A."/>
            <person name="Henrissat B."/>
            <person name="Grigoriev I.V."/>
            <person name="Hibbett D.S."/>
            <person name="Martin F."/>
            <person name="Nordberg H.P."/>
            <person name="Cantor M.N."/>
            <person name="Hua S.X."/>
        </authorList>
    </citation>
    <scope>NUCLEOTIDE SEQUENCE [LARGE SCALE GENOMIC DNA]</scope>
    <source>
        <strain evidence="9 10">ATCC 200175</strain>
    </source>
</reference>
<dbReference type="HOGENOM" id="CLU_007946_12_1_1"/>
<gene>
    <name evidence="9" type="ORF">PAXINDRAFT_168793</name>
</gene>